<sequence length="91" mass="10087">STAQISIMALNFVTGWVFVLAYFVLISIEKTKAAGMALAPIFRIFPTYNLGEGMLGVSTSYYKQRVLNKDQTALDWVVAGRNLTYMAVETV</sequence>
<feature type="non-terminal residue" evidence="2">
    <location>
        <position position="1"/>
    </location>
</feature>
<keyword evidence="1" id="KW-0472">Membrane</keyword>
<feature type="non-terminal residue" evidence="2">
    <location>
        <position position="91"/>
    </location>
</feature>
<evidence type="ECO:0000256" key="1">
    <source>
        <dbReference type="SAM" id="Phobius"/>
    </source>
</evidence>
<dbReference type="Proteomes" id="UP000664859">
    <property type="component" value="Unassembled WGS sequence"/>
</dbReference>
<evidence type="ECO:0000313" key="2">
    <source>
        <dbReference type="EMBL" id="KAG5189429.1"/>
    </source>
</evidence>
<reference evidence="2" key="1">
    <citation type="submission" date="2021-02" db="EMBL/GenBank/DDBJ databases">
        <title>First Annotated Genome of the Yellow-green Alga Tribonema minus.</title>
        <authorList>
            <person name="Mahan K.M."/>
        </authorList>
    </citation>
    <scope>NUCLEOTIDE SEQUENCE</scope>
    <source>
        <strain evidence="2">UTEX B ZZ1240</strain>
    </source>
</reference>
<accession>A0A836CL49</accession>
<proteinExistence type="predicted"/>
<organism evidence="2 3">
    <name type="scientific">Tribonema minus</name>
    <dbReference type="NCBI Taxonomy" id="303371"/>
    <lineage>
        <taxon>Eukaryota</taxon>
        <taxon>Sar</taxon>
        <taxon>Stramenopiles</taxon>
        <taxon>Ochrophyta</taxon>
        <taxon>PX clade</taxon>
        <taxon>Xanthophyceae</taxon>
        <taxon>Tribonematales</taxon>
        <taxon>Tribonemataceae</taxon>
        <taxon>Tribonema</taxon>
    </lineage>
</organism>
<comment type="caution">
    <text evidence="2">The sequence shown here is derived from an EMBL/GenBank/DDBJ whole genome shotgun (WGS) entry which is preliminary data.</text>
</comment>
<gene>
    <name evidence="2" type="ORF">JKP88DRAFT_156186</name>
</gene>
<keyword evidence="1" id="KW-1133">Transmembrane helix</keyword>
<name>A0A836CL49_9STRA</name>
<dbReference type="AlphaFoldDB" id="A0A836CL49"/>
<keyword evidence="3" id="KW-1185">Reference proteome</keyword>
<dbReference type="EMBL" id="JAFCMP010000050">
    <property type="protein sequence ID" value="KAG5189429.1"/>
    <property type="molecule type" value="Genomic_DNA"/>
</dbReference>
<keyword evidence="1" id="KW-0812">Transmembrane</keyword>
<evidence type="ECO:0000313" key="3">
    <source>
        <dbReference type="Proteomes" id="UP000664859"/>
    </source>
</evidence>
<dbReference type="OrthoDB" id="10255969at2759"/>
<protein>
    <submittedName>
        <fullName evidence="2">Uncharacterized protein</fullName>
    </submittedName>
</protein>
<feature type="transmembrane region" description="Helical" evidence="1">
    <location>
        <begin position="6"/>
        <end position="28"/>
    </location>
</feature>